<dbReference type="RefSeq" id="WP_006975392.1">
    <property type="nucleotide sequence ID" value="NZ_ABCS01000091.1"/>
</dbReference>
<dbReference type="AlphaFoldDB" id="A6GFA2"/>
<gene>
    <name evidence="2" type="ORF">PPSIR1_14545</name>
</gene>
<accession>A6GFA2</accession>
<name>A6GFA2_9BACT</name>
<feature type="transmembrane region" description="Helical" evidence="1">
    <location>
        <begin position="18"/>
        <end position="39"/>
    </location>
</feature>
<feature type="transmembrane region" description="Helical" evidence="1">
    <location>
        <begin position="236"/>
        <end position="257"/>
    </location>
</feature>
<feature type="transmembrane region" description="Helical" evidence="1">
    <location>
        <begin position="206"/>
        <end position="230"/>
    </location>
</feature>
<keyword evidence="3" id="KW-1185">Reference proteome</keyword>
<keyword evidence="1" id="KW-1133">Transmembrane helix</keyword>
<evidence type="ECO:0000256" key="1">
    <source>
        <dbReference type="SAM" id="Phobius"/>
    </source>
</evidence>
<proteinExistence type="predicted"/>
<sequence length="270" mass="28093">MSAAETAPARQRIRPARALARVLAMPGFVAVLWAGQLAFAHALAYAPRWSASATMGQHRWFDTEHFLRGVAELGITNPGVIAMVALAVASSSLAALAFSVVVAPAILTRLSGEARAGALAHASARFVLPSAVHGAYALLARALCLGLAALPVSLLGPAGLIVALPLAALPTLALDRARAAVVLEHARPYHPRSFLRGFVEVVRRPLWWATGTLLIGAQLFVGLAAALLVARPELGAGALWIARGVGLLALIAGLWRVSLAVELAQPRAPD</sequence>
<feature type="transmembrane region" description="Helical" evidence="1">
    <location>
        <begin position="80"/>
        <end position="106"/>
    </location>
</feature>
<dbReference type="STRING" id="391625.PPSIR1_14545"/>
<keyword evidence="1" id="KW-0472">Membrane</keyword>
<reference evidence="2 3" key="1">
    <citation type="submission" date="2007-06" db="EMBL/GenBank/DDBJ databases">
        <authorList>
            <person name="Shimkets L."/>
            <person name="Ferriera S."/>
            <person name="Johnson J."/>
            <person name="Kravitz S."/>
            <person name="Beeson K."/>
            <person name="Sutton G."/>
            <person name="Rogers Y.-H."/>
            <person name="Friedman R."/>
            <person name="Frazier M."/>
            <person name="Venter J.C."/>
        </authorList>
    </citation>
    <scope>NUCLEOTIDE SEQUENCE [LARGE SCALE GENOMIC DNA]</scope>
    <source>
        <strain evidence="2 3">SIR-1</strain>
    </source>
</reference>
<protein>
    <submittedName>
        <fullName evidence="2">Uncharacterized protein</fullName>
    </submittedName>
</protein>
<organism evidence="2 3">
    <name type="scientific">Plesiocystis pacifica SIR-1</name>
    <dbReference type="NCBI Taxonomy" id="391625"/>
    <lineage>
        <taxon>Bacteria</taxon>
        <taxon>Pseudomonadati</taxon>
        <taxon>Myxococcota</taxon>
        <taxon>Polyangia</taxon>
        <taxon>Nannocystales</taxon>
        <taxon>Nannocystaceae</taxon>
        <taxon>Plesiocystis</taxon>
    </lineage>
</organism>
<evidence type="ECO:0000313" key="3">
    <source>
        <dbReference type="Proteomes" id="UP000005801"/>
    </source>
</evidence>
<dbReference type="EMBL" id="ABCS01000091">
    <property type="protein sequence ID" value="EDM75443.1"/>
    <property type="molecule type" value="Genomic_DNA"/>
</dbReference>
<keyword evidence="1" id="KW-0812">Transmembrane</keyword>
<dbReference type="Proteomes" id="UP000005801">
    <property type="component" value="Unassembled WGS sequence"/>
</dbReference>
<comment type="caution">
    <text evidence="2">The sequence shown here is derived from an EMBL/GenBank/DDBJ whole genome shotgun (WGS) entry which is preliminary data.</text>
</comment>
<evidence type="ECO:0000313" key="2">
    <source>
        <dbReference type="EMBL" id="EDM75443.1"/>
    </source>
</evidence>